<dbReference type="EMBL" id="AMSG01000018">
    <property type="protein sequence ID" value="EKF54590.1"/>
    <property type="molecule type" value="Genomic_DNA"/>
</dbReference>
<sequence>MSVIYILISLSIVIAVVFFTAFIIAVKNGQFDDSHTPAIRILFDSESKQKQTNKYNKSKNK</sequence>
<organism evidence="2 3">
    <name type="scientific">Galbibacter marinus</name>
    <dbReference type="NCBI Taxonomy" id="555500"/>
    <lineage>
        <taxon>Bacteria</taxon>
        <taxon>Pseudomonadati</taxon>
        <taxon>Bacteroidota</taxon>
        <taxon>Flavobacteriia</taxon>
        <taxon>Flavobacteriales</taxon>
        <taxon>Flavobacteriaceae</taxon>
        <taxon>Galbibacter</taxon>
    </lineage>
</organism>
<dbReference type="STRING" id="555500.I215_11544"/>
<reference evidence="2 3" key="1">
    <citation type="journal article" date="2012" name="J. Bacteriol.">
        <title>Genome Sequence of Galbibacter marinum Type Strain ck-I2-15.</title>
        <authorList>
            <person name="Lai Q."/>
            <person name="Li C."/>
            <person name="Shao Z."/>
        </authorList>
    </citation>
    <scope>NUCLEOTIDE SEQUENCE [LARGE SCALE GENOMIC DNA]</scope>
    <source>
        <strain evidence="3">ck-I2-15</strain>
    </source>
</reference>
<dbReference type="Pfam" id="PF03597">
    <property type="entry name" value="FixS"/>
    <property type="match status" value="1"/>
</dbReference>
<evidence type="ECO:0000313" key="3">
    <source>
        <dbReference type="Proteomes" id="UP000007364"/>
    </source>
</evidence>
<proteinExistence type="predicted"/>
<keyword evidence="3" id="KW-1185">Reference proteome</keyword>
<keyword evidence="1" id="KW-0472">Membrane</keyword>
<evidence type="ECO:0000256" key="1">
    <source>
        <dbReference type="SAM" id="Phobius"/>
    </source>
</evidence>
<dbReference type="NCBIfam" id="TIGR00847">
    <property type="entry name" value="ccoS"/>
    <property type="match status" value="1"/>
</dbReference>
<protein>
    <submittedName>
        <fullName evidence="2">Cbb3-type cytochrome oxidase maturation protein</fullName>
    </submittedName>
</protein>
<dbReference type="InterPro" id="IPR004714">
    <property type="entry name" value="Cyt_oxidase_maturation_cbb3"/>
</dbReference>
<dbReference type="AlphaFoldDB" id="K2PPV7"/>
<dbReference type="eggNOG" id="COG3197">
    <property type="taxonomic scope" value="Bacteria"/>
</dbReference>
<keyword evidence="1" id="KW-1133">Transmembrane helix</keyword>
<dbReference type="PANTHER" id="PTHR41532">
    <property type="entry name" value="FIXS PROTEIN"/>
    <property type="match status" value="1"/>
</dbReference>
<keyword evidence="1" id="KW-0812">Transmembrane</keyword>
<feature type="transmembrane region" description="Helical" evidence="1">
    <location>
        <begin position="6"/>
        <end position="26"/>
    </location>
</feature>
<dbReference type="OrthoDB" id="9802763at2"/>
<gene>
    <name evidence="2" type="ORF">I215_11544</name>
</gene>
<name>K2PPV7_9FLAO</name>
<accession>K2PPV7</accession>
<dbReference type="PANTHER" id="PTHR41532:SF1">
    <property type="entry name" value="FIXS PROTEIN"/>
    <property type="match status" value="1"/>
</dbReference>
<dbReference type="RefSeq" id="WP_008992148.1">
    <property type="nucleotide sequence ID" value="NZ_AMSG01000018.1"/>
</dbReference>
<evidence type="ECO:0000313" key="2">
    <source>
        <dbReference type="EMBL" id="EKF54590.1"/>
    </source>
</evidence>
<dbReference type="Proteomes" id="UP000007364">
    <property type="component" value="Unassembled WGS sequence"/>
</dbReference>
<comment type="caution">
    <text evidence="2">The sequence shown here is derived from an EMBL/GenBank/DDBJ whole genome shotgun (WGS) entry which is preliminary data.</text>
</comment>